<accession>L5KHX0</accession>
<name>L5KHX0_PTEAL</name>
<sequence>MTSIDKSSQRCAEAGVDEGRSKEPDRLQVFHKKAILPYGVYKKQRRDPSEEASVLQYASLVGQTCAERMLLFRS</sequence>
<feature type="compositionally biased region" description="Polar residues" evidence="1">
    <location>
        <begin position="1"/>
        <end position="10"/>
    </location>
</feature>
<dbReference type="AlphaFoldDB" id="L5KHX0"/>
<dbReference type="InParanoid" id="L5KHX0"/>
<dbReference type="GO" id="GO:0016740">
    <property type="term" value="F:transferase activity"/>
    <property type="evidence" value="ECO:0007669"/>
    <property type="project" value="UniProtKB-KW"/>
</dbReference>
<proteinExistence type="predicted"/>
<dbReference type="eggNOG" id="KOG1193">
    <property type="taxonomic scope" value="Eukaryota"/>
</dbReference>
<evidence type="ECO:0000313" key="2">
    <source>
        <dbReference type="EMBL" id="ELK11279.1"/>
    </source>
</evidence>
<reference evidence="3" key="1">
    <citation type="journal article" date="2013" name="Science">
        <title>Comparative analysis of bat genomes provides insight into the evolution of flight and immunity.</title>
        <authorList>
            <person name="Zhang G."/>
            <person name="Cowled C."/>
            <person name="Shi Z."/>
            <person name="Huang Z."/>
            <person name="Bishop-Lilly K.A."/>
            <person name="Fang X."/>
            <person name="Wynne J.W."/>
            <person name="Xiong Z."/>
            <person name="Baker M.L."/>
            <person name="Zhao W."/>
            <person name="Tachedjian M."/>
            <person name="Zhu Y."/>
            <person name="Zhou P."/>
            <person name="Jiang X."/>
            <person name="Ng J."/>
            <person name="Yang L."/>
            <person name="Wu L."/>
            <person name="Xiao J."/>
            <person name="Feng Y."/>
            <person name="Chen Y."/>
            <person name="Sun X."/>
            <person name="Zhang Y."/>
            <person name="Marsh G.A."/>
            <person name="Crameri G."/>
            <person name="Broder C.C."/>
            <person name="Frey K.G."/>
            <person name="Wang L.F."/>
            <person name="Wang J."/>
        </authorList>
    </citation>
    <scope>NUCLEOTIDE SEQUENCE [LARGE SCALE GENOMIC DNA]</scope>
</reference>
<evidence type="ECO:0000256" key="1">
    <source>
        <dbReference type="SAM" id="MobiDB-lite"/>
    </source>
</evidence>
<dbReference type="EMBL" id="KB030700">
    <property type="protein sequence ID" value="ELK11279.1"/>
    <property type="molecule type" value="Genomic_DNA"/>
</dbReference>
<gene>
    <name evidence="2" type="ORF">PAL_GLEAN10003441</name>
</gene>
<keyword evidence="3" id="KW-1185">Reference proteome</keyword>
<protein>
    <submittedName>
        <fullName evidence="2">Arginyl-tRNA--protein transferase 1</fullName>
    </submittedName>
</protein>
<dbReference type="STRING" id="9402.L5KHX0"/>
<evidence type="ECO:0000313" key="3">
    <source>
        <dbReference type="Proteomes" id="UP000010552"/>
    </source>
</evidence>
<keyword evidence="2" id="KW-0808">Transferase</keyword>
<organism evidence="2 3">
    <name type="scientific">Pteropus alecto</name>
    <name type="common">Black flying fox</name>
    <dbReference type="NCBI Taxonomy" id="9402"/>
    <lineage>
        <taxon>Eukaryota</taxon>
        <taxon>Metazoa</taxon>
        <taxon>Chordata</taxon>
        <taxon>Craniata</taxon>
        <taxon>Vertebrata</taxon>
        <taxon>Euteleostomi</taxon>
        <taxon>Mammalia</taxon>
        <taxon>Eutheria</taxon>
        <taxon>Laurasiatheria</taxon>
        <taxon>Chiroptera</taxon>
        <taxon>Yinpterochiroptera</taxon>
        <taxon>Pteropodoidea</taxon>
        <taxon>Pteropodidae</taxon>
        <taxon>Pteropodinae</taxon>
        <taxon>Pteropus</taxon>
    </lineage>
</organism>
<feature type="region of interest" description="Disordered" evidence="1">
    <location>
        <begin position="1"/>
        <end position="23"/>
    </location>
</feature>
<dbReference type="Proteomes" id="UP000010552">
    <property type="component" value="Unassembled WGS sequence"/>
</dbReference>